<dbReference type="SMART" id="SM01321">
    <property type="entry name" value="Y1_Tnp"/>
    <property type="match status" value="1"/>
</dbReference>
<organism evidence="2 3">
    <name type="scientific">Isoalcanivorax beigongshangi</name>
    <dbReference type="NCBI Taxonomy" id="3238810"/>
    <lineage>
        <taxon>Bacteria</taxon>
        <taxon>Pseudomonadati</taxon>
        <taxon>Pseudomonadota</taxon>
        <taxon>Gammaproteobacteria</taxon>
        <taxon>Oceanospirillales</taxon>
        <taxon>Alcanivoracaceae</taxon>
        <taxon>Isoalcanivorax</taxon>
    </lineage>
</organism>
<keyword evidence="3" id="KW-1185">Reference proteome</keyword>
<dbReference type="PANTHER" id="PTHR34322">
    <property type="entry name" value="TRANSPOSASE, Y1_TNP DOMAIN-CONTAINING"/>
    <property type="match status" value="1"/>
</dbReference>
<gene>
    <name evidence="2" type="ORF">AB5I84_03195</name>
</gene>
<accession>A0ABV4AGH3</accession>
<evidence type="ECO:0000313" key="2">
    <source>
        <dbReference type="EMBL" id="MEY1661151.1"/>
    </source>
</evidence>
<protein>
    <submittedName>
        <fullName evidence="2">Transposase</fullName>
    </submittedName>
</protein>
<dbReference type="EMBL" id="JBGCUO010000001">
    <property type="protein sequence ID" value="MEY1661151.1"/>
    <property type="molecule type" value="Genomic_DNA"/>
</dbReference>
<sequence length="196" mass="23246">MPRERRQFSASYSHYIHNVSRPHRQLFEEDIDYRAFLRTLGTLRQEYRIDLCGWCLLPTEMHLVIQLPDPAELSVIMKRLSTLYTGYVNRKRRQTGSLWHGRYRYQNLDTPLEHLYRIAAIESLPTRRGHTHGPHQYIWSSYRERTNLVIGKALCRDDAFSAMAPSAEERRELWRNMVAGTLSVEERERMAARVGR</sequence>
<proteinExistence type="predicted"/>
<feature type="domain" description="Transposase IS200-like" evidence="1">
    <location>
        <begin position="11"/>
        <end position="124"/>
    </location>
</feature>
<dbReference type="InterPro" id="IPR002686">
    <property type="entry name" value="Transposase_17"/>
</dbReference>
<dbReference type="InterPro" id="IPR036515">
    <property type="entry name" value="Transposase_17_sf"/>
</dbReference>
<dbReference type="SUPFAM" id="SSF143422">
    <property type="entry name" value="Transposase IS200-like"/>
    <property type="match status" value="1"/>
</dbReference>
<evidence type="ECO:0000259" key="1">
    <source>
        <dbReference type="SMART" id="SM01321"/>
    </source>
</evidence>
<dbReference type="RefSeq" id="WP_369454397.1">
    <property type="nucleotide sequence ID" value="NZ_JBGCUO010000001.1"/>
</dbReference>
<name>A0ABV4AGH3_9GAMM</name>
<comment type="caution">
    <text evidence="2">The sequence shown here is derived from an EMBL/GenBank/DDBJ whole genome shotgun (WGS) entry which is preliminary data.</text>
</comment>
<dbReference type="Proteomes" id="UP001562065">
    <property type="component" value="Unassembled WGS sequence"/>
</dbReference>
<reference evidence="2 3" key="1">
    <citation type="submission" date="2024-07" db="EMBL/GenBank/DDBJ databases">
        <authorList>
            <person name="Ren Q."/>
        </authorList>
    </citation>
    <scope>NUCLEOTIDE SEQUENCE [LARGE SCALE GENOMIC DNA]</scope>
    <source>
        <strain evidence="2 3">REN37</strain>
    </source>
</reference>
<dbReference type="Gene3D" id="3.30.70.1290">
    <property type="entry name" value="Transposase IS200-like"/>
    <property type="match status" value="1"/>
</dbReference>
<dbReference type="PANTHER" id="PTHR34322:SF2">
    <property type="entry name" value="TRANSPOSASE IS200-LIKE DOMAIN-CONTAINING PROTEIN"/>
    <property type="match status" value="1"/>
</dbReference>
<evidence type="ECO:0000313" key="3">
    <source>
        <dbReference type="Proteomes" id="UP001562065"/>
    </source>
</evidence>
<dbReference type="Pfam" id="PF01797">
    <property type="entry name" value="Y1_Tnp"/>
    <property type="match status" value="1"/>
</dbReference>